<name>A0ABN9Q899_9DINO</name>
<feature type="region of interest" description="Disordered" evidence="1">
    <location>
        <begin position="136"/>
        <end position="157"/>
    </location>
</feature>
<gene>
    <name evidence="2" type="ORF">PCOR1329_LOCUS8766</name>
</gene>
<accession>A0ABN9Q899</accession>
<sequence length="157" mass="17626">MAPDARDNLGDVVGVWSDRNQSVYVVERNPDGWSCSVQTTRKSGEKRFTKGLIRASQGRVNWGQNYMLDGDRTTYSTLHWVHLNGGRHFEWLRSAADAAPFCRAASITQDRAASLSGACRRWRRRRVADSSSMVPSLSWSQVGPVPLQEENSKTFPP</sequence>
<dbReference type="EMBL" id="CAUYUJ010002418">
    <property type="protein sequence ID" value="CAK0800694.1"/>
    <property type="molecule type" value="Genomic_DNA"/>
</dbReference>
<proteinExistence type="predicted"/>
<comment type="caution">
    <text evidence="2">The sequence shown here is derived from an EMBL/GenBank/DDBJ whole genome shotgun (WGS) entry which is preliminary data.</text>
</comment>
<reference evidence="2" key="1">
    <citation type="submission" date="2023-10" db="EMBL/GenBank/DDBJ databases">
        <authorList>
            <person name="Chen Y."/>
            <person name="Shah S."/>
            <person name="Dougan E. K."/>
            <person name="Thang M."/>
            <person name="Chan C."/>
        </authorList>
    </citation>
    <scope>NUCLEOTIDE SEQUENCE [LARGE SCALE GENOMIC DNA]</scope>
</reference>
<organism evidence="2 3">
    <name type="scientific">Prorocentrum cordatum</name>
    <dbReference type="NCBI Taxonomy" id="2364126"/>
    <lineage>
        <taxon>Eukaryota</taxon>
        <taxon>Sar</taxon>
        <taxon>Alveolata</taxon>
        <taxon>Dinophyceae</taxon>
        <taxon>Prorocentrales</taxon>
        <taxon>Prorocentraceae</taxon>
        <taxon>Prorocentrum</taxon>
    </lineage>
</organism>
<evidence type="ECO:0000313" key="2">
    <source>
        <dbReference type="EMBL" id="CAK0800694.1"/>
    </source>
</evidence>
<keyword evidence="3" id="KW-1185">Reference proteome</keyword>
<evidence type="ECO:0000313" key="3">
    <source>
        <dbReference type="Proteomes" id="UP001189429"/>
    </source>
</evidence>
<evidence type="ECO:0000256" key="1">
    <source>
        <dbReference type="SAM" id="MobiDB-lite"/>
    </source>
</evidence>
<protein>
    <submittedName>
        <fullName evidence="2">Uncharacterized protein</fullName>
    </submittedName>
</protein>
<dbReference type="Proteomes" id="UP001189429">
    <property type="component" value="Unassembled WGS sequence"/>
</dbReference>